<accession>A0A0D6NM79</accession>
<organism evidence="1 4">
    <name type="scientific">Acetobacter orientalis</name>
    <dbReference type="NCBI Taxonomy" id="146474"/>
    <lineage>
        <taxon>Bacteria</taxon>
        <taxon>Pseudomonadati</taxon>
        <taxon>Pseudomonadota</taxon>
        <taxon>Alphaproteobacteria</taxon>
        <taxon>Acetobacterales</taxon>
        <taxon>Acetobacteraceae</taxon>
        <taxon>Acetobacter</taxon>
    </lineage>
</organism>
<dbReference type="Proteomes" id="UP000032670">
    <property type="component" value="Unassembled WGS sequence"/>
</dbReference>
<reference evidence="2 3" key="1">
    <citation type="submission" date="2012-11" db="EMBL/GenBank/DDBJ databases">
        <title>Whole genome sequence of Acetobacter orientalis 21F-2.</title>
        <authorList>
            <person name="Azuma Y."/>
            <person name="Higashiura N."/>
            <person name="Hirakawa H."/>
            <person name="Matsushita K."/>
        </authorList>
    </citation>
    <scope>NUCLEOTIDE SEQUENCE [LARGE SCALE GENOMIC DNA]</scope>
    <source>
        <strain evidence="2 3">21F-2</strain>
    </source>
</reference>
<dbReference type="KEGG" id="aot:AcetOri_orf00352"/>
<protein>
    <submittedName>
        <fullName evidence="1">Uncharacterized protein</fullName>
    </submittedName>
</protein>
<proteinExistence type="predicted"/>
<keyword evidence="3" id="KW-1185">Reference proteome</keyword>
<accession>A0A2Z5ZDI7</accession>
<dbReference type="STRING" id="1231341.Abor_024_152"/>
<evidence type="ECO:0000313" key="2">
    <source>
        <dbReference type="EMBL" id="GAN66708.1"/>
    </source>
</evidence>
<dbReference type="EMBL" id="BAMX01000024">
    <property type="protein sequence ID" value="GAN66708.1"/>
    <property type="molecule type" value="Genomic_DNA"/>
</dbReference>
<name>A0A2Z5ZDI7_9PROT</name>
<reference evidence="1 4" key="2">
    <citation type="submission" date="2018-02" db="EMBL/GenBank/DDBJ databases">
        <title>Acetobacter orientalis genome.</title>
        <authorList>
            <person name="Nakashima N."/>
            <person name="Tamura T."/>
        </authorList>
    </citation>
    <scope>NUCLEOTIDE SEQUENCE [LARGE SCALE GENOMIC DNA]</scope>
    <source>
        <strain evidence="1 4">FAN1</strain>
    </source>
</reference>
<dbReference type="Proteomes" id="UP000270034">
    <property type="component" value="Chromosome"/>
</dbReference>
<evidence type="ECO:0000313" key="3">
    <source>
        <dbReference type="Proteomes" id="UP000032670"/>
    </source>
</evidence>
<evidence type="ECO:0000313" key="4">
    <source>
        <dbReference type="Proteomes" id="UP000270034"/>
    </source>
</evidence>
<dbReference type="EMBL" id="AP018515">
    <property type="protein sequence ID" value="BBC78581.1"/>
    <property type="molecule type" value="Genomic_DNA"/>
</dbReference>
<sequence length="61" mass="6965">MRKGLTRWVERSSGLWLQAAMVPSNVSVNTVFVRVEKEKAIIACSFFLSRDQMPPQRVEAL</sequence>
<dbReference type="AlphaFoldDB" id="A0A2Z5ZDI7"/>
<evidence type="ECO:0000313" key="1">
    <source>
        <dbReference type="EMBL" id="BBC78581.1"/>
    </source>
</evidence>
<gene>
    <name evidence="2" type="ORF">Abor_024_152</name>
    <name evidence="1" type="ORF">AcetOrient_orf00352</name>
</gene>